<keyword evidence="3" id="KW-1185">Reference proteome</keyword>
<dbReference type="AlphaFoldDB" id="A0A3D8RFX6"/>
<evidence type="ECO:0000313" key="2">
    <source>
        <dbReference type="EMBL" id="RDW72774.1"/>
    </source>
</evidence>
<gene>
    <name evidence="2" type="ORF">DSM5745_07946</name>
</gene>
<feature type="domain" description="Phosphatidylinositol-specific phospholipase C X" evidence="1">
    <location>
        <begin position="344"/>
        <end position="503"/>
    </location>
</feature>
<accession>A0A3D8RFX6</accession>
<dbReference type="InterPro" id="IPR051057">
    <property type="entry name" value="PI-PLC_domain"/>
</dbReference>
<dbReference type="Gene3D" id="3.20.20.190">
    <property type="entry name" value="Phosphatidylinositol (PI) phosphodiesterase"/>
    <property type="match status" value="1"/>
</dbReference>
<evidence type="ECO:0000313" key="3">
    <source>
        <dbReference type="Proteomes" id="UP000256690"/>
    </source>
</evidence>
<dbReference type="GO" id="GO:0006629">
    <property type="term" value="P:lipid metabolic process"/>
    <property type="evidence" value="ECO:0007669"/>
    <property type="project" value="InterPro"/>
</dbReference>
<dbReference type="PANTHER" id="PTHR13593">
    <property type="match status" value="1"/>
</dbReference>
<comment type="caution">
    <text evidence="2">The sequence shown here is derived from an EMBL/GenBank/DDBJ whole genome shotgun (WGS) entry which is preliminary data.</text>
</comment>
<proteinExistence type="predicted"/>
<dbReference type="GeneID" id="38118316"/>
<dbReference type="RefSeq" id="XP_026601994.1">
    <property type="nucleotide sequence ID" value="XM_026749962.1"/>
</dbReference>
<dbReference type="PANTHER" id="PTHR13593:SF113">
    <property type="entry name" value="SI:DKEY-266F7.9"/>
    <property type="match status" value="1"/>
</dbReference>
<protein>
    <recommendedName>
        <fullName evidence="1">Phosphatidylinositol-specific phospholipase C X domain-containing protein</fullName>
    </recommendedName>
</protein>
<evidence type="ECO:0000259" key="1">
    <source>
        <dbReference type="SMART" id="SM00148"/>
    </source>
</evidence>
<reference evidence="2 3" key="1">
    <citation type="journal article" date="2018" name="IMA Fungus">
        <title>IMA Genome-F 9: Draft genome sequence of Annulohypoxylon stygium, Aspergillus mulundensis, Berkeleyomyces basicola (syn. Thielaviopsis basicola), Ceratocystis smalleyi, two Cercospora beticola strains, Coleophoma cylindrospora, Fusarium fracticaudum, Phialophora cf. hyalina, and Morchella septimelata.</title>
        <authorList>
            <person name="Wingfield B.D."/>
            <person name="Bills G.F."/>
            <person name="Dong Y."/>
            <person name="Huang W."/>
            <person name="Nel W.J."/>
            <person name="Swalarsk-Parry B.S."/>
            <person name="Vaghefi N."/>
            <person name="Wilken P.M."/>
            <person name="An Z."/>
            <person name="de Beer Z.W."/>
            <person name="De Vos L."/>
            <person name="Chen L."/>
            <person name="Duong T.A."/>
            <person name="Gao Y."/>
            <person name="Hammerbacher A."/>
            <person name="Kikkert J.R."/>
            <person name="Li Y."/>
            <person name="Li H."/>
            <person name="Li K."/>
            <person name="Li Q."/>
            <person name="Liu X."/>
            <person name="Ma X."/>
            <person name="Naidoo K."/>
            <person name="Pethybridge S.J."/>
            <person name="Sun J."/>
            <person name="Steenkamp E.T."/>
            <person name="van der Nest M.A."/>
            <person name="van Wyk S."/>
            <person name="Wingfield M.J."/>
            <person name="Xiong C."/>
            <person name="Yue Q."/>
            <person name="Zhang X."/>
        </authorList>
    </citation>
    <scope>NUCLEOTIDE SEQUENCE [LARGE SCALE GENOMIC DNA]</scope>
    <source>
        <strain evidence="2 3">DSM 5745</strain>
    </source>
</reference>
<sequence>MAKVVDWTSRKPSPIPKAFSNLAPAAISYRGELCVFFVQERPVEKDSVLFTIRRLADETWTEPELLTYGVANSVVPASRTPLIVVSEDVLHLIVFHKADGNDTLNLSHYHLTIGWDFDAEQELRIWERISQLPLTDGLVDASLVTAQNQLYLFYRQIAPNQPQPTFFLMRWVGGDGFTAPVQVNLGDDNAGRAYPFVWYDTQVYLFRPQQNGSVKVWAMVNQDQIAWKGDSKPERPGFRFDGNAIPNEMSVVTRNNQFFIAYKQGSDYENVRTLMLRDPPYVPAHESVGHVKTTQCPVMVVHIDTVYCLWNTVLSNGSHQIMQISQPVSTLGPLSSWMRWLPQTVPISHVTLPGTHDSGALDRPPSWNVLAPLMNRVGTCQTMPISLQLRAGIRFLDIRGGYGWRGWIGTEEAIVHHGPMPILPYLPLRELFTQLYGFLDDHPSEFLVVSLKYDPNGEGPDRRRFAEEMCSLITSERGAQYWLTTPAIPTVQEARKKIILLRRYQLFDTQPTPEFGINAFDDWAEQIDPFTILSDPPAQIILSVQDAYDLNWIPEDQRIQSPESWKMAKVKALLDQAALDRDGKWWYINFASATKPPKFKTPTGPQWPIWPRSVAQGRLVTLYPSKGSHPSKGSYAYELGVNDHLRLYLTSRPKGHYGIVVMDFADRFEDLVAMVVNLNHFV</sequence>
<dbReference type="SMART" id="SM00148">
    <property type="entry name" value="PLCXc"/>
    <property type="match status" value="1"/>
</dbReference>
<dbReference type="Proteomes" id="UP000256690">
    <property type="component" value="Unassembled WGS sequence"/>
</dbReference>
<dbReference type="InterPro" id="IPR017946">
    <property type="entry name" value="PLC-like_Pdiesterase_TIM-brl"/>
</dbReference>
<dbReference type="PROSITE" id="PS50007">
    <property type="entry name" value="PIPLC_X_DOMAIN"/>
    <property type="match status" value="1"/>
</dbReference>
<dbReference type="GO" id="GO:0008081">
    <property type="term" value="F:phosphoric diester hydrolase activity"/>
    <property type="evidence" value="ECO:0007669"/>
    <property type="project" value="InterPro"/>
</dbReference>
<dbReference type="SUPFAM" id="SSF51695">
    <property type="entry name" value="PLC-like phosphodiesterases"/>
    <property type="match status" value="1"/>
</dbReference>
<organism evidence="2 3">
    <name type="scientific">Aspergillus mulundensis</name>
    <dbReference type="NCBI Taxonomy" id="1810919"/>
    <lineage>
        <taxon>Eukaryota</taxon>
        <taxon>Fungi</taxon>
        <taxon>Dikarya</taxon>
        <taxon>Ascomycota</taxon>
        <taxon>Pezizomycotina</taxon>
        <taxon>Eurotiomycetes</taxon>
        <taxon>Eurotiomycetidae</taxon>
        <taxon>Eurotiales</taxon>
        <taxon>Aspergillaceae</taxon>
        <taxon>Aspergillus</taxon>
        <taxon>Aspergillus subgen. Nidulantes</taxon>
    </lineage>
</organism>
<dbReference type="OrthoDB" id="1046782at2759"/>
<dbReference type="EMBL" id="PVWQ01000009">
    <property type="protein sequence ID" value="RDW72774.1"/>
    <property type="molecule type" value="Genomic_DNA"/>
</dbReference>
<dbReference type="InterPro" id="IPR000909">
    <property type="entry name" value="PLipase_C_PInositol-sp_X_dom"/>
</dbReference>
<name>A0A3D8RFX6_9EURO</name>